<comment type="caution">
    <text evidence="3">The sequence shown here is derived from an EMBL/GenBank/DDBJ whole genome shotgun (WGS) entry which is preliminary data.</text>
</comment>
<name>A0A9K3GP99_9EUKA</name>
<dbReference type="Pfam" id="PF02906">
    <property type="entry name" value="Fe_hyd_lg_C"/>
    <property type="match status" value="1"/>
</dbReference>
<dbReference type="Gene3D" id="4.10.260.20">
    <property type="entry name" value="Iron hydrogenase, small subunit"/>
    <property type="match status" value="1"/>
</dbReference>
<feature type="non-terminal residue" evidence="3">
    <location>
        <position position="153"/>
    </location>
</feature>
<dbReference type="AlphaFoldDB" id="A0A9K3GP99"/>
<feature type="domain" description="Iron hydrogenase small subunit" evidence="2">
    <location>
        <begin position="83"/>
        <end position="144"/>
    </location>
</feature>
<dbReference type="SUPFAM" id="SSF53920">
    <property type="entry name" value="Fe-only hydrogenase"/>
    <property type="match status" value="1"/>
</dbReference>
<sequence>EPLPSLDLESVRGVDQYDGIKMATVNIAGYGDLKVAVAHGGEQLNEIAQGVIDGDEEFEGLGFIEVMCCPGGCIGGGGQPPCGGDADTLATRAQGLYTLDSADRDERVSHHNAGVAELYATILGGAPNSHEAHHLLHTHFEDRSGSVDQPEAE</sequence>
<dbReference type="Proteomes" id="UP000265618">
    <property type="component" value="Unassembled WGS sequence"/>
</dbReference>
<dbReference type="InterPro" id="IPR036991">
    <property type="entry name" value="Fe_hydrogenase_ssu_sf"/>
</dbReference>
<proteinExistence type="inferred from homology"/>
<keyword evidence="4" id="KW-1185">Reference proteome</keyword>
<gene>
    <name evidence="3" type="ORF">KIPB_012873</name>
</gene>
<protein>
    <recommendedName>
        <fullName evidence="2">Iron hydrogenase small subunit domain-containing protein</fullName>
    </recommendedName>
</protein>
<evidence type="ECO:0000259" key="2">
    <source>
        <dbReference type="SMART" id="SM00902"/>
    </source>
</evidence>
<evidence type="ECO:0000313" key="4">
    <source>
        <dbReference type="Proteomes" id="UP000265618"/>
    </source>
</evidence>
<dbReference type="SMART" id="SM00902">
    <property type="entry name" value="Fe_hyd_SSU"/>
    <property type="match status" value="1"/>
</dbReference>
<dbReference type="InterPro" id="IPR004108">
    <property type="entry name" value="Fe_hydrogenase_lsu_C"/>
</dbReference>
<evidence type="ECO:0000313" key="3">
    <source>
        <dbReference type="EMBL" id="GIQ90178.1"/>
    </source>
</evidence>
<dbReference type="InterPro" id="IPR009016">
    <property type="entry name" value="Fe_hydrogenase"/>
</dbReference>
<organism evidence="3 4">
    <name type="scientific">Kipferlia bialata</name>
    <dbReference type="NCBI Taxonomy" id="797122"/>
    <lineage>
        <taxon>Eukaryota</taxon>
        <taxon>Metamonada</taxon>
        <taxon>Carpediemonas-like organisms</taxon>
        <taxon>Kipferlia</taxon>
    </lineage>
</organism>
<evidence type="ECO:0000256" key="1">
    <source>
        <dbReference type="ARBA" id="ARBA00006596"/>
    </source>
</evidence>
<reference evidence="3 4" key="1">
    <citation type="journal article" date="2018" name="PLoS ONE">
        <title>The draft genome of Kipferlia bialata reveals reductive genome evolution in fornicate parasites.</title>
        <authorList>
            <person name="Tanifuji G."/>
            <person name="Takabayashi S."/>
            <person name="Kume K."/>
            <person name="Takagi M."/>
            <person name="Nakayama T."/>
            <person name="Kamikawa R."/>
            <person name="Inagaki Y."/>
            <person name="Hashimoto T."/>
        </authorList>
    </citation>
    <scope>NUCLEOTIDE SEQUENCE [LARGE SCALE GENOMIC DNA]</scope>
    <source>
        <strain evidence="3">NY0173</strain>
    </source>
</reference>
<accession>A0A9K3GP99</accession>
<comment type="similarity">
    <text evidence="1">Belongs to the NARF family.</text>
</comment>
<dbReference type="InterPro" id="IPR003149">
    <property type="entry name" value="Fe_hydrogenase_ssu"/>
</dbReference>
<dbReference type="Pfam" id="PF02256">
    <property type="entry name" value="Fe_hyd_SSU"/>
    <property type="match status" value="1"/>
</dbReference>
<dbReference type="EMBL" id="BDIP01005860">
    <property type="protein sequence ID" value="GIQ90178.1"/>
    <property type="molecule type" value="Genomic_DNA"/>
</dbReference>
<dbReference type="Gene3D" id="3.40.950.10">
    <property type="entry name" value="Fe-only Hydrogenase (Larger Subunit), Chain L, domain 3"/>
    <property type="match status" value="1"/>
</dbReference>